<dbReference type="EMBL" id="OY731408">
    <property type="protein sequence ID" value="CAJ1977995.1"/>
    <property type="molecule type" value="Genomic_DNA"/>
</dbReference>
<dbReference type="Gramene" id="rna-AYBTSS11_LOCUS30169">
    <property type="protein sequence ID" value="CAJ1977996.1"/>
    <property type="gene ID" value="gene-AYBTSS11_LOCUS30169"/>
</dbReference>
<dbReference type="InterPro" id="IPR012512">
    <property type="entry name" value="Albumin_I"/>
</dbReference>
<keyword evidence="10" id="KW-1185">Reference proteome</keyword>
<evidence type="ECO:0000256" key="2">
    <source>
        <dbReference type="ARBA" id="ARBA00022761"/>
    </source>
</evidence>
<keyword evidence="6" id="KW-0732">Signal</keyword>
<dbReference type="SUPFAM" id="SSF57059">
    <property type="entry name" value="omega toxin-like"/>
    <property type="match status" value="1"/>
</dbReference>
<feature type="chain" id="PRO_5041891636" description="Albumin I chain a domain-containing protein" evidence="6">
    <location>
        <begin position="28"/>
        <end position="127"/>
    </location>
</feature>
<evidence type="ECO:0000256" key="1">
    <source>
        <dbReference type="ARBA" id="ARBA00022656"/>
    </source>
</evidence>
<reference evidence="9" key="1">
    <citation type="submission" date="2023-10" db="EMBL/GenBank/DDBJ databases">
        <authorList>
            <person name="Domelevo Entfellner J.-B."/>
        </authorList>
    </citation>
    <scope>NUCLEOTIDE SEQUENCE</scope>
</reference>
<organism evidence="9 10">
    <name type="scientific">Sphenostylis stenocarpa</name>
    <dbReference type="NCBI Taxonomy" id="92480"/>
    <lineage>
        <taxon>Eukaryota</taxon>
        <taxon>Viridiplantae</taxon>
        <taxon>Streptophyta</taxon>
        <taxon>Embryophyta</taxon>
        <taxon>Tracheophyta</taxon>
        <taxon>Spermatophyta</taxon>
        <taxon>Magnoliopsida</taxon>
        <taxon>eudicotyledons</taxon>
        <taxon>Gunneridae</taxon>
        <taxon>Pentapetalae</taxon>
        <taxon>rosids</taxon>
        <taxon>fabids</taxon>
        <taxon>Fabales</taxon>
        <taxon>Fabaceae</taxon>
        <taxon>Papilionoideae</taxon>
        <taxon>50 kb inversion clade</taxon>
        <taxon>NPAAA clade</taxon>
        <taxon>indigoferoid/millettioid clade</taxon>
        <taxon>Phaseoleae</taxon>
        <taxon>Sphenostylis</taxon>
    </lineage>
</organism>
<keyword evidence="5" id="KW-1015">Disulfide bond</keyword>
<dbReference type="InterPro" id="IPR032000">
    <property type="entry name" value="Albumin_I_a"/>
</dbReference>
<feature type="signal peptide" evidence="6">
    <location>
        <begin position="1"/>
        <end position="27"/>
    </location>
</feature>
<dbReference type="Proteomes" id="UP001189624">
    <property type="component" value="Chromosome 11"/>
</dbReference>
<evidence type="ECO:0000313" key="10">
    <source>
        <dbReference type="Proteomes" id="UP001189624"/>
    </source>
</evidence>
<evidence type="ECO:0000256" key="6">
    <source>
        <dbReference type="SAM" id="SignalP"/>
    </source>
</evidence>
<dbReference type="GO" id="GO:0045735">
    <property type="term" value="F:nutrient reservoir activity"/>
    <property type="evidence" value="ECO:0007669"/>
    <property type="project" value="UniProtKB-KW"/>
</dbReference>
<feature type="domain" description="Albumin I chain a" evidence="7">
    <location>
        <begin position="74"/>
        <end position="120"/>
    </location>
</feature>
<evidence type="ECO:0000256" key="3">
    <source>
        <dbReference type="ARBA" id="ARBA00022854"/>
    </source>
</evidence>
<protein>
    <recommendedName>
        <fullName evidence="7">Albumin I chain a domain-containing protein</fullName>
    </recommendedName>
</protein>
<gene>
    <name evidence="8" type="ORF">AYBTSS11_LOCUS30168</name>
    <name evidence="9" type="ORF">AYBTSS11_LOCUS30169</name>
</gene>
<evidence type="ECO:0000256" key="5">
    <source>
        <dbReference type="ARBA" id="ARBA00023157"/>
    </source>
</evidence>
<dbReference type="EMBL" id="OY731408">
    <property type="protein sequence ID" value="CAJ1977996.1"/>
    <property type="molecule type" value="Genomic_DNA"/>
</dbReference>
<accession>A0AA86W3R2</accession>
<evidence type="ECO:0000259" key="7">
    <source>
        <dbReference type="Pfam" id="PF16720"/>
    </source>
</evidence>
<keyword evidence="2" id="KW-0758">Storage protein</keyword>
<name>A0AA86W3R2_9FABA</name>
<evidence type="ECO:0000256" key="4">
    <source>
        <dbReference type="ARBA" id="ARBA00023129"/>
    </source>
</evidence>
<keyword evidence="1" id="KW-0800">Toxin</keyword>
<dbReference type="AlphaFoldDB" id="A0AA86W3R2"/>
<sequence length="127" mass="13708">MAFLKLAPLALFLLATSSMLSMKNIEAVGCSGGCSPFQMPPCGSTDCRCIPVGLFVGYCTHPSGVASFVKKLDEHPNLCMSDNDCVKKGSGNFCARYPNQYVDYGWCFDSNSEALKGFLALPRTITM</sequence>
<evidence type="ECO:0000313" key="9">
    <source>
        <dbReference type="EMBL" id="CAJ1977996.1"/>
    </source>
</evidence>
<proteinExistence type="predicted"/>
<dbReference type="Pfam" id="PF08027">
    <property type="entry name" value="Albumin_I"/>
    <property type="match status" value="1"/>
</dbReference>
<dbReference type="Pfam" id="PF16720">
    <property type="entry name" value="Albumin_I_a"/>
    <property type="match status" value="1"/>
</dbReference>
<dbReference type="GO" id="GO:0090729">
    <property type="term" value="F:toxin activity"/>
    <property type="evidence" value="ECO:0007669"/>
    <property type="project" value="UniProtKB-KW"/>
</dbReference>
<dbReference type="Gramene" id="rna-AYBTSS11_LOCUS30168">
    <property type="protein sequence ID" value="CAJ1977995.1"/>
    <property type="gene ID" value="gene-AYBTSS11_LOCUS30168"/>
</dbReference>
<keyword evidence="4" id="KW-0708">Seed storage protein</keyword>
<evidence type="ECO:0000313" key="8">
    <source>
        <dbReference type="EMBL" id="CAJ1977995.1"/>
    </source>
</evidence>
<keyword evidence="3" id="KW-0960">Knottin</keyword>